<accession>A0ABQ9H1N9</accession>
<evidence type="ECO:0000313" key="2">
    <source>
        <dbReference type="Proteomes" id="UP001159363"/>
    </source>
</evidence>
<comment type="caution">
    <text evidence="1">The sequence shown here is derived from an EMBL/GenBank/DDBJ whole genome shotgun (WGS) entry which is preliminary data.</text>
</comment>
<keyword evidence="2" id="KW-1185">Reference proteome</keyword>
<protein>
    <submittedName>
        <fullName evidence="1">Uncharacterized protein</fullName>
    </submittedName>
</protein>
<gene>
    <name evidence="1" type="ORF">PR048_022663</name>
</gene>
<dbReference type="EMBL" id="JARBHB010000008">
    <property type="protein sequence ID" value="KAJ8878195.1"/>
    <property type="molecule type" value="Genomic_DNA"/>
</dbReference>
<reference evidence="1 2" key="1">
    <citation type="submission" date="2023-02" db="EMBL/GenBank/DDBJ databases">
        <title>LHISI_Scaffold_Assembly.</title>
        <authorList>
            <person name="Stuart O.P."/>
            <person name="Cleave R."/>
            <person name="Magrath M.J.L."/>
            <person name="Mikheyev A.S."/>
        </authorList>
    </citation>
    <scope>NUCLEOTIDE SEQUENCE [LARGE SCALE GENOMIC DNA]</scope>
    <source>
        <strain evidence="1">Daus_M_001</strain>
        <tissue evidence="1">Leg muscle</tissue>
    </source>
</reference>
<dbReference type="Proteomes" id="UP001159363">
    <property type="component" value="Chromosome 7"/>
</dbReference>
<organism evidence="1 2">
    <name type="scientific">Dryococelus australis</name>
    <dbReference type="NCBI Taxonomy" id="614101"/>
    <lineage>
        <taxon>Eukaryota</taxon>
        <taxon>Metazoa</taxon>
        <taxon>Ecdysozoa</taxon>
        <taxon>Arthropoda</taxon>
        <taxon>Hexapoda</taxon>
        <taxon>Insecta</taxon>
        <taxon>Pterygota</taxon>
        <taxon>Neoptera</taxon>
        <taxon>Polyneoptera</taxon>
        <taxon>Phasmatodea</taxon>
        <taxon>Verophasmatodea</taxon>
        <taxon>Anareolatae</taxon>
        <taxon>Phasmatidae</taxon>
        <taxon>Eurycanthinae</taxon>
        <taxon>Dryococelus</taxon>
    </lineage>
</organism>
<sequence length="95" mass="11355">MPFYCETEDFEPLLQLELVDLEAEDTKKDKFKEGSLVQFYNFLLEENDSKIKDLEHSLLYMKLAKSKRRGSLSDQRLRDILFIQHTKLQPQLNIF</sequence>
<proteinExistence type="predicted"/>
<evidence type="ECO:0000313" key="1">
    <source>
        <dbReference type="EMBL" id="KAJ8878195.1"/>
    </source>
</evidence>
<name>A0ABQ9H1N9_9NEOP</name>